<name>A0A5J4KRD4_9CHLR</name>
<dbReference type="InterPro" id="IPR005158">
    <property type="entry name" value="BTAD"/>
</dbReference>
<evidence type="ECO:0000313" key="3">
    <source>
        <dbReference type="Proteomes" id="UP000326912"/>
    </source>
</evidence>
<accession>A0A5J4KRD4</accession>
<organism evidence="2 3">
    <name type="scientific">Dictyobacter vulcani</name>
    <dbReference type="NCBI Taxonomy" id="2607529"/>
    <lineage>
        <taxon>Bacteria</taxon>
        <taxon>Bacillati</taxon>
        <taxon>Chloroflexota</taxon>
        <taxon>Ktedonobacteria</taxon>
        <taxon>Ktedonobacterales</taxon>
        <taxon>Dictyobacteraceae</taxon>
        <taxon>Dictyobacter</taxon>
    </lineage>
</organism>
<dbReference type="RefSeq" id="WP_162005257.1">
    <property type="nucleotide sequence ID" value="NZ_BKZW01000001.1"/>
</dbReference>
<evidence type="ECO:0000259" key="1">
    <source>
        <dbReference type="Pfam" id="PF03704"/>
    </source>
</evidence>
<dbReference type="EMBL" id="BKZW01000001">
    <property type="protein sequence ID" value="GER88917.1"/>
    <property type="molecule type" value="Genomic_DNA"/>
</dbReference>
<proteinExistence type="predicted"/>
<feature type="domain" description="Bacterial transcriptional activator" evidence="1">
    <location>
        <begin position="203"/>
        <end position="311"/>
    </location>
</feature>
<dbReference type="Pfam" id="PF03704">
    <property type="entry name" value="BTAD"/>
    <property type="match status" value="1"/>
</dbReference>
<sequence length="755" mass="85510">MLKEISLNEEPHGIYPIKWVQAGILDNVPSPLVRVTTCGSLKIEVLYMADTQSSLGHYHTVSLERSRKGSSTGLTLLKMLASLPGHYASKDWLTEHLSSTRNYESDDEEEWGRGFVRVDNVVYLLRHLLCSQSISWHENVRKVLVSYVRNHRESGPGYQLAGEPLLWLDVDSIISSFKKAVSLEKQGKDACSYWEHVHALASKGSYLSDEPYSDWAKDKRLEIEGYLRHCVHRIHHFYLSSDRENREEQAIMLLRQYWQTHLTDEDILRPLMELLGKNARVQEALDCYQRLCERLAMEEEAPDPQTLEIAQNLHSHRGQEKDEALTPFSIVNTQPIIIRAVGNENRDEAKLTFMQKNASVENGKPFFLPDGLSQAPLWRRLSRTLEDHHASLPLLSAENDKVLPSISTAISEGIMTAAAHLGGGFDMDMPRRQLLQQIFGMATASIFLSPSSLQSTASNIEQFISQCDANISGCWQLMNGCNIVMVQSVLSTWLPSLDRLVKQPSKYQKKLAHLATEGYILAGLITILQQNYSEAEWCCVQAVNYSRLADDVNLYVAALKHLATKYLDANYPLKMLQTYQKALNSINDVSPLLRSRTYLGLALAYARCKQEKEAFDYLGLAQETFPEKPEDDSSFTFADCGITSLNHYGGLIYLEFNQPDKALHIFDEVNTLQLKGLASERTVIEIMNCQAEAALMQQDLELSSTLLAKGIEGAMKLHSKKRLQESQMIYQKMCHQWPHEAKVRALATLFPPEMN</sequence>
<dbReference type="SUPFAM" id="SSF48452">
    <property type="entry name" value="TPR-like"/>
    <property type="match status" value="2"/>
</dbReference>
<protein>
    <recommendedName>
        <fullName evidence="1">Bacterial transcriptional activator domain-containing protein</fullName>
    </recommendedName>
</protein>
<reference evidence="2 3" key="1">
    <citation type="submission" date="2019-10" db="EMBL/GenBank/DDBJ databases">
        <title>Dictyobacter vulcani sp. nov., within the class Ktedonobacteria, isolated from soil of volcanic Mt. Zao.</title>
        <authorList>
            <person name="Zheng Y."/>
            <person name="Wang C.M."/>
            <person name="Sakai Y."/>
            <person name="Abe K."/>
            <person name="Yokota A."/>
            <person name="Yabe S."/>
        </authorList>
    </citation>
    <scope>NUCLEOTIDE SEQUENCE [LARGE SCALE GENOMIC DNA]</scope>
    <source>
        <strain evidence="2 3">W12</strain>
    </source>
</reference>
<comment type="caution">
    <text evidence="2">The sequence shown here is derived from an EMBL/GenBank/DDBJ whole genome shotgun (WGS) entry which is preliminary data.</text>
</comment>
<keyword evidence="3" id="KW-1185">Reference proteome</keyword>
<gene>
    <name evidence="2" type="ORF">KDW_30790</name>
</gene>
<dbReference type="AlphaFoldDB" id="A0A5J4KRD4"/>
<dbReference type="Proteomes" id="UP000326912">
    <property type="component" value="Unassembled WGS sequence"/>
</dbReference>
<dbReference type="InterPro" id="IPR051677">
    <property type="entry name" value="AfsR-DnrI-RedD_regulator"/>
</dbReference>
<dbReference type="Gene3D" id="1.25.40.10">
    <property type="entry name" value="Tetratricopeptide repeat domain"/>
    <property type="match status" value="2"/>
</dbReference>
<dbReference type="InterPro" id="IPR011990">
    <property type="entry name" value="TPR-like_helical_dom_sf"/>
</dbReference>
<dbReference type="PANTHER" id="PTHR35807">
    <property type="entry name" value="TRANSCRIPTIONAL REGULATOR REDD-RELATED"/>
    <property type="match status" value="1"/>
</dbReference>
<evidence type="ECO:0000313" key="2">
    <source>
        <dbReference type="EMBL" id="GER88917.1"/>
    </source>
</evidence>